<keyword evidence="2" id="KW-1185">Reference proteome</keyword>
<sequence>CPTGLLLLLFSPQGNPLGGPYLPSLTAFLGFVLGLKSTHAPSQWATTRAVCPLCGADNNYEEFIVESPIYQRNMLFMGCFFQNTRTTD</sequence>
<dbReference type="Ensembl" id="ENSOSUT00000006480.1">
    <property type="protein sequence ID" value="ENSOSUP00000006235.1"/>
    <property type="gene ID" value="ENSOSUG00000004655.1"/>
</dbReference>
<evidence type="ECO:0000313" key="2">
    <source>
        <dbReference type="Proteomes" id="UP000694552"/>
    </source>
</evidence>
<dbReference type="AlphaFoldDB" id="A0A8C8AJG2"/>
<reference evidence="1" key="1">
    <citation type="submission" date="2025-08" db="UniProtKB">
        <authorList>
            <consortium name="Ensembl"/>
        </authorList>
    </citation>
    <scope>IDENTIFICATION</scope>
</reference>
<organism evidence="1 2">
    <name type="scientific">Otus sunia</name>
    <name type="common">Oriental scops-owl</name>
    <dbReference type="NCBI Taxonomy" id="257818"/>
    <lineage>
        <taxon>Eukaryota</taxon>
        <taxon>Metazoa</taxon>
        <taxon>Chordata</taxon>
        <taxon>Craniata</taxon>
        <taxon>Vertebrata</taxon>
        <taxon>Euteleostomi</taxon>
        <taxon>Archelosauria</taxon>
        <taxon>Archosauria</taxon>
        <taxon>Dinosauria</taxon>
        <taxon>Saurischia</taxon>
        <taxon>Theropoda</taxon>
        <taxon>Coelurosauria</taxon>
        <taxon>Aves</taxon>
        <taxon>Neognathae</taxon>
        <taxon>Neoaves</taxon>
        <taxon>Telluraves</taxon>
        <taxon>Strigiformes</taxon>
        <taxon>Strigidae</taxon>
        <taxon>Otus</taxon>
    </lineage>
</organism>
<evidence type="ECO:0000313" key="1">
    <source>
        <dbReference type="Ensembl" id="ENSOSUP00000006235.1"/>
    </source>
</evidence>
<protein>
    <submittedName>
        <fullName evidence="1">Uncharacterized protein</fullName>
    </submittedName>
</protein>
<dbReference type="Proteomes" id="UP000694552">
    <property type="component" value="Unplaced"/>
</dbReference>
<accession>A0A8C8AJG2</accession>
<reference evidence="1" key="2">
    <citation type="submission" date="2025-09" db="UniProtKB">
        <authorList>
            <consortium name="Ensembl"/>
        </authorList>
    </citation>
    <scope>IDENTIFICATION</scope>
</reference>
<name>A0A8C8AJG2_9STRI</name>
<proteinExistence type="predicted"/>